<keyword evidence="8" id="KW-0997">Cell inner membrane</keyword>
<dbReference type="GO" id="GO:0009002">
    <property type="term" value="F:serine-type D-Ala-D-Ala carboxypeptidase activity"/>
    <property type="evidence" value="ECO:0007669"/>
    <property type="project" value="UniProtKB-EC"/>
</dbReference>
<dbReference type="PANTHER" id="PTHR32282:SF27">
    <property type="entry name" value="PENICILLIN-BINDING PROTEIN 1A"/>
    <property type="match status" value="1"/>
</dbReference>
<gene>
    <name evidence="32" type="primary">mrcA</name>
    <name evidence="32" type="ORF">GAK30_00849</name>
</gene>
<keyword evidence="9" id="KW-0121">Carboxypeptidase</keyword>
<evidence type="ECO:0000256" key="7">
    <source>
        <dbReference type="ARBA" id="ARBA00022475"/>
    </source>
</evidence>
<name>A0A7V8JRJ2_9BURK</name>
<evidence type="ECO:0000256" key="27">
    <source>
        <dbReference type="SAM" id="MobiDB-lite"/>
    </source>
</evidence>
<evidence type="ECO:0000256" key="17">
    <source>
        <dbReference type="ARBA" id="ARBA00022984"/>
    </source>
</evidence>
<evidence type="ECO:0000256" key="13">
    <source>
        <dbReference type="ARBA" id="ARBA00022692"/>
    </source>
</evidence>
<comment type="similarity">
    <text evidence="3">In the C-terminal section; belongs to the transpeptidase family.</text>
</comment>
<organism evidence="32 33">
    <name type="scientific">Paracidovorax wautersii</name>
    <dbReference type="NCBI Taxonomy" id="1177982"/>
    <lineage>
        <taxon>Bacteria</taxon>
        <taxon>Pseudomonadati</taxon>
        <taxon>Pseudomonadota</taxon>
        <taxon>Betaproteobacteria</taxon>
        <taxon>Burkholderiales</taxon>
        <taxon>Comamonadaceae</taxon>
        <taxon>Paracidovorax</taxon>
    </lineage>
</organism>
<evidence type="ECO:0000256" key="10">
    <source>
        <dbReference type="ARBA" id="ARBA00022670"/>
    </source>
</evidence>
<dbReference type="AlphaFoldDB" id="A0A7V8JRJ2"/>
<evidence type="ECO:0000256" key="14">
    <source>
        <dbReference type="ARBA" id="ARBA00022801"/>
    </source>
</evidence>
<evidence type="ECO:0000256" key="18">
    <source>
        <dbReference type="ARBA" id="ARBA00022989"/>
    </source>
</evidence>
<evidence type="ECO:0000259" key="31">
    <source>
        <dbReference type="Pfam" id="PF17092"/>
    </source>
</evidence>
<dbReference type="GO" id="GO:0046677">
    <property type="term" value="P:response to antibiotic"/>
    <property type="evidence" value="ECO:0007669"/>
    <property type="project" value="UniProtKB-KW"/>
</dbReference>
<evidence type="ECO:0000256" key="9">
    <source>
        <dbReference type="ARBA" id="ARBA00022645"/>
    </source>
</evidence>
<feature type="region of interest" description="Disordered" evidence="27">
    <location>
        <begin position="813"/>
        <end position="834"/>
    </location>
</feature>
<keyword evidence="19 28" id="KW-0472">Membrane</keyword>
<dbReference type="InterPro" id="IPR023346">
    <property type="entry name" value="Lysozyme-like_dom_sf"/>
</dbReference>
<sequence length="843" mass="91480">MNSNDPNDDFHATADDRGPRRGNGSGARKNGGKAGGAKKAPKPATAGTWFLRGLAWAGGLLAAGLLTMACVIGVAMAMAYPNLPDISELSDYKPKLPLRIYSAEGSLLGEFGEERRRLVPINEIPKVMKDAVLAIEDARFYSHGGVDYIGVVRAAVSNLGGSINQGASTITMQVARNVYLSSERTYTRKIYEILLTFKLEHLLSKDQILEIYMNQIFLGHRSYGFAAASETYFGKPLKDITIAEAAMLAGLPKAPSANNPFNNFKRATQRQLYIIDRMVDAGFITREQGQAAKQERVYLRRGPNAAPSTAGNVDDSGNSRSVHAEFATEMVRQLVYAKYGAETYTRGINVYTTIKAADQNAAYTALRNGLQDYEKRQFYRGPEGFIDLPSNAAALDDAIDQALDDHPDNGDVRAAVVLAADARRVTVENSNGERIDITGDGLKPVQSGLAANAPPKLKIRPGAIVRISPNNKGGWDLTQLPEVEGAFVALDPSTGAVISLVGGFDFNKNKFNHVTQAWRQPGSSFKPFIYSAALEKGITPMTVLNDAPLFFGSSVTGGQAWAPKNYEGSFDGPMTARRALAKSRNIPTVLTLQHIGPTYAQQWITRFGFEAAKHPAYLTMALGAGSVTPMQMATAYEVFANGGYRVNPYLITKVTDQRGQVLAETVPKPLDESMRVISARNAFIMQSMLQEVARSGTAARTQALLKRPDIYGKTGTTNDSLDAWFVGFQPTLVAATWIGYDNPRKLGSRETGGGLALPIWVDYMQTALKGVPVREYTPPSGVTYVNGDWAFDEYAWDGGVKTLGMTEGPLIQDNTGTTGNEGIPTQPLPPADERNRILDLFRN</sequence>
<evidence type="ECO:0000259" key="29">
    <source>
        <dbReference type="Pfam" id="PF00905"/>
    </source>
</evidence>
<evidence type="ECO:0000256" key="23">
    <source>
        <dbReference type="ARBA" id="ARBA00034000"/>
    </source>
</evidence>
<evidence type="ECO:0000256" key="3">
    <source>
        <dbReference type="ARBA" id="ARBA00007090"/>
    </source>
</evidence>
<feature type="domain" description="Penicillin-binding protein transpeptidase" evidence="29">
    <location>
        <begin position="485"/>
        <end position="742"/>
    </location>
</feature>
<dbReference type="UniPathway" id="UPA00219"/>
<evidence type="ECO:0000256" key="15">
    <source>
        <dbReference type="ARBA" id="ARBA00022960"/>
    </source>
</evidence>
<evidence type="ECO:0000256" key="12">
    <source>
        <dbReference type="ARBA" id="ARBA00022679"/>
    </source>
</evidence>
<dbReference type="GO" id="GO:0008360">
    <property type="term" value="P:regulation of cell shape"/>
    <property type="evidence" value="ECO:0007669"/>
    <property type="project" value="UniProtKB-KW"/>
</dbReference>
<keyword evidence="21" id="KW-0511">Multifunctional enzyme</keyword>
<dbReference type="GO" id="GO:0008955">
    <property type="term" value="F:peptidoglycan glycosyltransferase activity"/>
    <property type="evidence" value="ECO:0007669"/>
    <property type="project" value="UniProtKB-EC"/>
</dbReference>
<dbReference type="Gene3D" id="2.40.50.140">
    <property type="entry name" value="Nucleic acid-binding proteins"/>
    <property type="match status" value="1"/>
</dbReference>
<dbReference type="EC" id="3.4.16.4" evidence="5"/>
<dbReference type="GO" id="GO:0009252">
    <property type="term" value="P:peptidoglycan biosynthetic process"/>
    <property type="evidence" value="ECO:0007669"/>
    <property type="project" value="UniProtKB-UniPathway"/>
</dbReference>
<dbReference type="GO" id="GO:0008658">
    <property type="term" value="F:penicillin binding"/>
    <property type="evidence" value="ECO:0007669"/>
    <property type="project" value="InterPro"/>
</dbReference>
<comment type="catalytic activity">
    <reaction evidence="25">
        <text>[GlcNAc-(1-&gt;4)-Mur2Ac(oyl-L-Ala-gamma-D-Glu-L-Lys-D-Ala-D-Ala)](n)-di-trans,octa-cis-undecaprenyl diphosphate + beta-D-GlcNAc-(1-&gt;4)-Mur2Ac(oyl-L-Ala-gamma-D-Glu-L-Lys-D-Ala-D-Ala)-di-trans,octa-cis-undecaprenyl diphosphate = [GlcNAc-(1-&gt;4)-Mur2Ac(oyl-L-Ala-gamma-D-Glu-L-Lys-D-Ala-D-Ala)](n+1)-di-trans,octa-cis-undecaprenyl diphosphate + di-trans,octa-cis-undecaprenyl diphosphate + H(+)</text>
        <dbReference type="Rhea" id="RHEA:23708"/>
        <dbReference type="Rhea" id="RHEA-COMP:9602"/>
        <dbReference type="Rhea" id="RHEA-COMP:9603"/>
        <dbReference type="ChEBI" id="CHEBI:15378"/>
        <dbReference type="ChEBI" id="CHEBI:58405"/>
        <dbReference type="ChEBI" id="CHEBI:60033"/>
        <dbReference type="ChEBI" id="CHEBI:78435"/>
        <dbReference type="EC" id="2.4.99.28"/>
    </reaction>
</comment>
<dbReference type="SUPFAM" id="SSF53955">
    <property type="entry name" value="Lysozyme-like"/>
    <property type="match status" value="1"/>
</dbReference>
<evidence type="ECO:0000313" key="33">
    <source>
        <dbReference type="Proteomes" id="UP000461670"/>
    </source>
</evidence>
<dbReference type="EC" id="2.4.99.28" evidence="24"/>
<dbReference type="Pfam" id="PF17092">
    <property type="entry name" value="PCB_OB"/>
    <property type="match status" value="1"/>
</dbReference>
<keyword evidence="10" id="KW-0645">Protease</keyword>
<dbReference type="NCBIfam" id="TIGR02074">
    <property type="entry name" value="PBP_1a_fam"/>
    <property type="match status" value="1"/>
</dbReference>
<dbReference type="Pfam" id="PF00912">
    <property type="entry name" value="Transgly"/>
    <property type="match status" value="1"/>
</dbReference>
<keyword evidence="11" id="KW-0328">Glycosyltransferase</keyword>
<dbReference type="SUPFAM" id="SSF56601">
    <property type="entry name" value="beta-lactamase/transpeptidase-like"/>
    <property type="match status" value="1"/>
</dbReference>
<evidence type="ECO:0000256" key="16">
    <source>
        <dbReference type="ARBA" id="ARBA00022968"/>
    </source>
</evidence>
<evidence type="ECO:0000256" key="22">
    <source>
        <dbReference type="ARBA" id="ARBA00023316"/>
    </source>
</evidence>
<dbReference type="InterPro" id="IPR050396">
    <property type="entry name" value="Glycosyltr_51/Transpeptidase"/>
</dbReference>
<dbReference type="GO" id="GO:0030288">
    <property type="term" value="C:outer membrane-bounded periplasmic space"/>
    <property type="evidence" value="ECO:0007669"/>
    <property type="project" value="TreeGrafter"/>
</dbReference>
<keyword evidence="17" id="KW-0573">Peptidoglycan synthesis</keyword>
<evidence type="ECO:0000256" key="11">
    <source>
        <dbReference type="ARBA" id="ARBA00022676"/>
    </source>
</evidence>
<feature type="domain" description="Penicillin-binding protein OB-like" evidence="31">
    <location>
        <begin position="379"/>
        <end position="483"/>
    </location>
</feature>
<keyword evidence="20" id="KW-0046">Antibiotic resistance</keyword>
<dbReference type="GO" id="GO:0005886">
    <property type="term" value="C:plasma membrane"/>
    <property type="evidence" value="ECO:0007669"/>
    <property type="project" value="UniProtKB-SubCell"/>
</dbReference>
<evidence type="ECO:0000256" key="19">
    <source>
        <dbReference type="ARBA" id="ARBA00023136"/>
    </source>
</evidence>
<evidence type="ECO:0000259" key="30">
    <source>
        <dbReference type="Pfam" id="PF00912"/>
    </source>
</evidence>
<evidence type="ECO:0000256" key="5">
    <source>
        <dbReference type="ARBA" id="ARBA00012448"/>
    </source>
</evidence>
<keyword evidence="12" id="KW-0808">Transferase</keyword>
<dbReference type="InterPro" id="IPR012340">
    <property type="entry name" value="NA-bd_OB-fold"/>
</dbReference>
<dbReference type="InterPro" id="IPR036950">
    <property type="entry name" value="PBP_transglycosylase"/>
</dbReference>
<reference evidence="33" key="1">
    <citation type="journal article" date="2020" name="MBio">
        <title>Horizontal gene transfer to a defensive symbiont with a reduced genome amongst a multipartite beetle microbiome.</title>
        <authorList>
            <person name="Waterworth S.C."/>
            <person name="Florez L.V."/>
            <person name="Rees E.R."/>
            <person name="Hertweck C."/>
            <person name="Kaltenpoth M."/>
            <person name="Kwan J.C."/>
        </authorList>
    </citation>
    <scope>NUCLEOTIDE SEQUENCE [LARGE SCALE GENOMIC DNA]</scope>
</reference>
<dbReference type="PANTHER" id="PTHR32282">
    <property type="entry name" value="BINDING PROTEIN TRANSPEPTIDASE, PUTATIVE-RELATED"/>
    <property type="match status" value="1"/>
</dbReference>
<dbReference type="GO" id="GO:0071555">
    <property type="term" value="P:cell wall organization"/>
    <property type="evidence" value="ECO:0007669"/>
    <property type="project" value="UniProtKB-KW"/>
</dbReference>
<evidence type="ECO:0000256" key="25">
    <source>
        <dbReference type="ARBA" id="ARBA00049902"/>
    </source>
</evidence>
<comment type="catalytic activity">
    <reaction evidence="23">
        <text>Preferential cleavage: (Ac)2-L-Lys-D-Ala-|-D-Ala. Also transpeptidation of peptidyl-alanyl moieties that are N-acyl substituents of D-alanine.</text>
        <dbReference type="EC" id="3.4.16.4"/>
    </reaction>
</comment>
<evidence type="ECO:0000256" key="1">
    <source>
        <dbReference type="ARBA" id="ARBA00004249"/>
    </source>
</evidence>
<comment type="pathway">
    <text evidence="26">Glycan biosynthesis.</text>
</comment>
<protein>
    <recommendedName>
        <fullName evidence="6">Penicillin-binding protein 1A</fullName>
        <ecNumber evidence="24">2.4.99.28</ecNumber>
        <ecNumber evidence="5">3.4.16.4</ecNumber>
    </recommendedName>
</protein>
<dbReference type="InterPro" id="IPR001264">
    <property type="entry name" value="Glyco_trans_51"/>
</dbReference>
<evidence type="ECO:0000256" key="6">
    <source>
        <dbReference type="ARBA" id="ARBA00018638"/>
    </source>
</evidence>
<dbReference type="Gene3D" id="1.10.3810.10">
    <property type="entry name" value="Biosynthetic peptidoglycan transglycosylase-like"/>
    <property type="match status" value="1"/>
</dbReference>
<dbReference type="GO" id="GO:0006508">
    <property type="term" value="P:proteolysis"/>
    <property type="evidence" value="ECO:0007669"/>
    <property type="project" value="UniProtKB-KW"/>
</dbReference>
<feature type="transmembrane region" description="Helical" evidence="28">
    <location>
        <begin position="54"/>
        <end position="80"/>
    </location>
</feature>
<evidence type="ECO:0000256" key="8">
    <source>
        <dbReference type="ARBA" id="ARBA00022519"/>
    </source>
</evidence>
<feature type="compositionally biased region" description="Basic and acidic residues" evidence="27">
    <location>
        <begin position="8"/>
        <end position="19"/>
    </location>
</feature>
<keyword evidence="14" id="KW-0378">Hydrolase</keyword>
<proteinExistence type="inferred from homology"/>
<dbReference type="InterPro" id="IPR012338">
    <property type="entry name" value="Beta-lactam/transpept-like"/>
</dbReference>
<keyword evidence="15" id="KW-0133">Cell shape</keyword>
<evidence type="ECO:0000256" key="2">
    <source>
        <dbReference type="ARBA" id="ARBA00004752"/>
    </source>
</evidence>
<dbReference type="Pfam" id="PF00905">
    <property type="entry name" value="Transpeptidase"/>
    <property type="match status" value="1"/>
</dbReference>
<evidence type="ECO:0000256" key="24">
    <source>
        <dbReference type="ARBA" id="ARBA00044770"/>
    </source>
</evidence>
<evidence type="ECO:0000256" key="28">
    <source>
        <dbReference type="SAM" id="Phobius"/>
    </source>
</evidence>
<dbReference type="FunFam" id="1.10.3810.10:FF:000003">
    <property type="entry name" value="Penicillin-binding protein 1a"/>
    <property type="match status" value="1"/>
</dbReference>
<evidence type="ECO:0000313" key="32">
    <source>
        <dbReference type="EMBL" id="KAF1022910.1"/>
    </source>
</evidence>
<comment type="similarity">
    <text evidence="4">In the N-terminal section; belongs to the glycosyltransferase 51 family.</text>
</comment>
<comment type="subcellular location">
    <subcellularLocation>
        <location evidence="1">Cell inner membrane</location>
        <topology evidence="1">Single-pass type II membrane protein</topology>
    </subcellularLocation>
</comment>
<dbReference type="InterPro" id="IPR031376">
    <property type="entry name" value="PCB_OB"/>
</dbReference>
<dbReference type="Proteomes" id="UP000461670">
    <property type="component" value="Unassembled WGS sequence"/>
</dbReference>
<accession>A0A7V8JRJ2</accession>
<keyword evidence="7" id="KW-1003">Cell membrane</keyword>
<comment type="caution">
    <text evidence="32">The sequence shown here is derived from an EMBL/GenBank/DDBJ whole genome shotgun (WGS) entry which is preliminary data.</text>
</comment>
<feature type="domain" description="Glycosyl transferase family 51" evidence="30">
    <location>
        <begin position="105"/>
        <end position="278"/>
    </location>
</feature>
<keyword evidence="13 28" id="KW-0812">Transmembrane</keyword>
<evidence type="ECO:0000256" key="4">
    <source>
        <dbReference type="ARBA" id="ARBA00007739"/>
    </source>
</evidence>
<evidence type="ECO:0000256" key="20">
    <source>
        <dbReference type="ARBA" id="ARBA00023251"/>
    </source>
</evidence>
<keyword evidence="22" id="KW-0961">Cell wall biogenesis/degradation</keyword>
<dbReference type="Gene3D" id="3.40.710.10">
    <property type="entry name" value="DD-peptidase/beta-lactamase superfamily"/>
    <property type="match status" value="2"/>
</dbReference>
<evidence type="ECO:0000256" key="26">
    <source>
        <dbReference type="ARBA" id="ARBA00060592"/>
    </source>
</evidence>
<comment type="pathway">
    <text evidence="2">Cell wall biogenesis; peptidoglycan biosynthesis.</text>
</comment>
<evidence type="ECO:0000256" key="21">
    <source>
        <dbReference type="ARBA" id="ARBA00023268"/>
    </source>
</evidence>
<dbReference type="InterPro" id="IPR001460">
    <property type="entry name" value="PCN-bd_Tpept"/>
</dbReference>
<keyword evidence="18 28" id="KW-1133">Transmembrane helix</keyword>
<dbReference type="EMBL" id="WNDQ01000008">
    <property type="protein sequence ID" value="KAF1022910.1"/>
    <property type="molecule type" value="Genomic_DNA"/>
</dbReference>
<feature type="region of interest" description="Disordered" evidence="27">
    <location>
        <begin position="1"/>
        <end position="42"/>
    </location>
</feature>
<keyword evidence="16" id="KW-0735">Signal-anchor</keyword>